<organism evidence="2 3">
    <name type="scientific">Lactiplantibacillus modestisalitolerans</name>
    <dbReference type="NCBI Taxonomy" id="1457219"/>
    <lineage>
        <taxon>Bacteria</taxon>
        <taxon>Bacillati</taxon>
        <taxon>Bacillota</taxon>
        <taxon>Bacilli</taxon>
        <taxon>Lactobacillales</taxon>
        <taxon>Lactobacillaceae</taxon>
        <taxon>Lactiplantibacillus</taxon>
    </lineage>
</organism>
<dbReference type="PROSITE" id="PS51782">
    <property type="entry name" value="LYSM"/>
    <property type="match status" value="1"/>
</dbReference>
<dbReference type="SMART" id="SM00644">
    <property type="entry name" value="Ami_2"/>
    <property type="match status" value="1"/>
</dbReference>
<dbReference type="EC" id="3.5.1.28" evidence="2"/>
<name>A0ABV5WUF5_9LACO</name>
<comment type="caution">
    <text evidence="2">The sequence shown here is derived from an EMBL/GenBank/DDBJ whole genome shotgun (WGS) entry which is preliminary data.</text>
</comment>
<evidence type="ECO:0000313" key="2">
    <source>
        <dbReference type="EMBL" id="MFB9769557.1"/>
    </source>
</evidence>
<dbReference type="InterPro" id="IPR002502">
    <property type="entry name" value="Amidase_domain"/>
</dbReference>
<keyword evidence="2" id="KW-0378">Hydrolase</keyword>
<dbReference type="InterPro" id="IPR018392">
    <property type="entry name" value="LysM"/>
</dbReference>
<dbReference type="Gene3D" id="3.40.80.10">
    <property type="entry name" value="Peptidoglycan recognition protein-like"/>
    <property type="match status" value="1"/>
</dbReference>
<feature type="domain" description="LysM" evidence="1">
    <location>
        <begin position="180"/>
        <end position="224"/>
    </location>
</feature>
<dbReference type="Proteomes" id="UP001589691">
    <property type="component" value="Unassembled WGS sequence"/>
</dbReference>
<dbReference type="SUPFAM" id="SSF55846">
    <property type="entry name" value="N-acetylmuramoyl-L-alanine amidase-like"/>
    <property type="match status" value="1"/>
</dbReference>
<dbReference type="Gene3D" id="3.10.350.10">
    <property type="entry name" value="LysM domain"/>
    <property type="match status" value="1"/>
</dbReference>
<keyword evidence="3" id="KW-1185">Reference proteome</keyword>
<dbReference type="Pfam" id="PF01510">
    <property type="entry name" value="Amidase_2"/>
    <property type="match status" value="1"/>
</dbReference>
<protein>
    <submittedName>
        <fullName evidence="2">N-acetylmuramoyl-L-alanine amidase</fullName>
        <ecNumber evidence="2">3.5.1.28</ecNumber>
    </submittedName>
</protein>
<dbReference type="InterPro" id="IPR036505">
    <property type="entry name" value="Amidase/PGRP_sf"/>
</dbReference>
<dbReference type="RefSeq" id="WP_170177470.1">
    <property type="nucleotide sequence ID" value="NZ_BJEA01000031.1"/>
</dbReference>
<evidence type="ECO:0000313" key="3">
    <source>
        <dbReference type="Proteomes" id="UP001589691"/>
    </source>
</evidence>
<accession>A0ABV5WUF5</accession>
<dbReference type="GO" id="GO:0008745">
    <property type="term" value="F:N-acetylmuramoyl-L-alanine amidase activity"/>
    <property type="evidence" value="ECO:0007669"/>
    <property type="project" value="UniProtKB-EC"/>
</dbReference>
<reference evidence="2 3" key="1">
    <citation type="submission" date="2024-09" db="EMBL/GenBank/DDBJ databases">
        <authorList>
            <person name="Sun Q."/>
            <person name="Mori K."/>
        </authorList>
    </citation>
    <scope>NUCLEOTIDE SEQUENCE [LARGE SCALE GENOMIC DNA]</scope>
    <source>
        <strain evidence="2 3">TBRC 4576</strain>
    </source>
</reference>
<dbReference type="SMART" id="SM00257">
    <property type="entry name" value="LysM"/>
    <property type="match status" value="1"/>
</dbReference>
<dbReference type="CDD" id="cd00118">
    <property type="entry name" value="LysM"/>
    <property type="match status" value="1"/>
</dbReference>
<dbReference type="EMBL" id="JBHLZY010000017">
    <property type="protein sequence ID" value="MFB9769557.1"/>
    <property type="molecule type" value="Genomic_DNA"/>
</dbReference>
<gene>
    <name evidence="2" type="ORF">ACFFLI_06735</name>
</gene>
<proteinExistence type="predicted"/>
<dbReference type="CDD" id="cd06583">
    <property type="entry name" value="PGRP"/>
    <property type="match status" value="1"/>
</dbReference>
<evidence type="ECO:0000259" key="1">
    <source>
        <dbReference type="PROSITE" id="PS51782"/>
    </source>
</evidence>
<sequence length="225" mass="24537">MSYKISKKYALSGPEGDSHKTSSKFIILHDVGANSGAAANASYFKNNWRTAQTYVAFVVGDGGKVYQVGTPGYVQWGAGSTANAQAPVQIELGRTTSKSQFKKDYAAYVELARDMAKKYGIPLTLDAGGASTTGVKTHRWETDHIWGSHVDPYGYLSPMGISKAQLQKNIKNGIKTTTNKIYTVKKGDSWWKIATDHKTTVAKLAVLHGKKVISMLYPGDKIKLK</sequence>
<dbReference type="InterPro" id="IPR036779">
    <property type="entry name" value="LysM_dom_sf"/>
</dbReference>
<dbReference type="SUPFAM" id="SSF54106">
    <property type="entry name" value="LysM domain"/>
    <property type="match status" value="1"/>
</dbReference>
<dbReference type="Pfam" id="PF01476">
    <property type="entry name" value="LysM"/>
    <property type="match status" value="1"/>
</dbReference>